<reference evidence="2 3" key="1">
    <citation type="submission" date="2019-02" db="EMBL/GenBank/DDBJ databases">
        <title>Genome sequencing of the rare red list fungi Hericium alpestre (H. flagellum).</title>
        <authorList>
            <person name="Buettner E."/>
            <person name="Kellner H."/>
        </authorList>
    </citation>
    <scope>NUCLEOTIDE SEQUENCE [LARGE SCALE GENOMIC DNA]</scope>
    <source>
        <strain evidence="2 3">DSM 108284</strain>
    </source>
</reference>
<proteinExistence type="predicted"/>
<organism evidence="2 3">
    <name type="scientific">Hericium alpestre</name>
    <dbReference type="NCBI Taxonomy" id="135208"/>
    <lineage>
        <taxon>Eukaryota</taxon>
        <taxon>Fungi</taxon>
        <taxon>Dikarya</taxon>
        <taxon>Basidiomycota</taxon>
        <taxon>Agaricomycotina</taxon>
        <taxon>Agaricomycetes</taxon>
        <taxon>Russulales</taxon>
        <taxon>Hericiaceae</taxon>
        <taxon>Hericium</taxon>
    </lineage>
</organism>
<keyword evidence="3" id="KW-1185">Reference proteome</keyword>
<keyword evidence="1" id="KW-0732">Signal</keyword>
<evidence type="ECO:0000256" key="1">
    <source>
        <dbReference type="SAM" id="SignalP"/>
    </source>
</evidence>
<evidence type="ECO:0000313" key="2">
    <source>
        <dbReference type="EMBL" id="TFY81025.1"/>
    </source>
</evidence>
<gene>
    <name evidence="2" type="ORF">EWM64_g2993</name>
</gene>
<feature type="non-terminal residue" evidence="2">
    <location>
        <position position="77"/>
    </location>
</feature>
<dbReference type="EMBL" id="SFCI01000259">
    <property type="protein sequence ID" value="TFY81025.1"/>
    <property type="molecule type" value="Genomic_DNA"/>
</dbReference>
<evidence type="ECO:0008006" key="4">
    <source>
        <dbReference type="Google" id="ProtNLM"/>
    </source>
</evidence>
<sequence>MRPPARSSILLVSLAAASHPMAALAAPMADGTELQARGGPLAPIGDLLEKLPILGPILKPIVHALGLDDDTATMSAQ</sequence>
<feature type="signal peptide" evidence="1">
    <location>
        <begin position="1"/>
        <end position="25"/>
    </location>
</feature>
<evidence type="ECO:0000313" key="3">
    <source>
        <dbReference type="Proteomes" id="UP000298061"/>
    </source>
</evidence>
<dbReference type="Proteomes" id="UP000298061">
    <property type="component" value="Unassembled WGS sequence"/>
</dbReference>
<accession>A0A4Z0A2Q8</accession>
<dbReference type="AlphaFoldDB" id="A0A4Z0A2Q8"/>
<name>A0A4Z0A2Q8_9AGAM</name>
<comment type="caution">
    <text evidence="2">The sequence shown here is derived from an EMBL/GenBank/DDBJ whole genome shotgun (WGS) entry which is preliminary data.</text>
</comment>
<feature type="chain" id="PRO_5021472202" description="Secreted protein" evidence="1">
    <location>
        <begin position="26"/>
        <end position="77"/>
    </location>
</feature>
<protein>
    <recommendedName>
        <fullName evidence="4">Secreted protein</fullName>
    </recommendedName>
</protein>